<accession>A0A8S5QVX9</accession>
<proteinExistence type="predicted"/>
<reference evidence="1" key="1">
    <citation type="journal article" date="2021" name="Proc. Natl. Acad. Sci. U.S.A.">
        <title>A Catalog of Tens of Thousands of Viruses from Human Metagenomes Reveals Hidden Associations with Chronic Diseases.</title>
        <authorList>
            <person name="Tisza M.J."/>
            <person name="Buck C.B."/>
        </authorList>
    </citation>
    <scope>NUCLEOTIDE SEQUENCE</scope>
    <source>
        <strain evidence="1">Ct2u94</strain>
    </source>
</reference>
<sequence length="255" mass="29133">MNSTEDLKLLQKQSLANARKSGEKHYRSHVPCKRGHLADRLVSTQQCCKCLEERKRMMRKVDGVPQNKSSAVKKNTAVNLGKSHYFTGTPCKYGHLAPRLVSTRQCTECLSLRARKGQSAIISEEAKMRRNAQKRSRVGRAKNRAYYDAVLKHDSNYKLRRKAYDEINNALAWNSGNVKSAIGYTSDELRERIQLQFQPGMTWENRGDWDIDHRKPISAFIAEGVDDLKVINALSNLQPLWKEENAVKGSKYIPE</sequence>
<name>A0A8S5QVX9_9CAUD</name>
<organism evidence="1">
    <name type="scientific">Siphoviridae sp. ct2u94</name>
    <dbReference type="NCBI Taxonomy" id="2826277"/>
    <lineage>
        <taxon>Viruses</taxon>
        <taxon>Duplodnaviria</taxon>
        <taxon>Heunggongvirae</taxon>
        <taxon>Uroviricota</taxon>
        <taxon>Caudoviricetes</taxon>
    </lineage>
</organism>
<protein>
    <submittedName>
        <fullName evidence="1">Uncharacterized protein</fullName>
    </submittedName>
</protein>
<dbReference type="EMBL" id="BK015744">
    <property type="protein sequence ID" value="DAE23019.1"/>
    <property type="molecule type" value="Genomic_DNA"/>
</dbReference>
<evidence type="ECO:0000313" key="1">
    <source>
        <dbReference type="EMBL" id="DAE23019.1"/>
    </source>
</evidence>